<dbReference type="Pfam" id="PF01807">
    <property type="entry name" value="Zn_ribbon_DnaG"/>
    <property type="match status" value="1"/>
</dbReference>
<dbReference type="InterPro" id="IPR037068">
    <property type="entry name" value="DNA_primase_core_N_sf"/>
</dbReference>
<evidence type="ECO:0000259" key="4">
    <source>
        <dbReference type="SMART" id="SM00400"/>
    </source>
</evidence>
<evidence type="ECO:0000313" key="6">
    <source>
        <dbReference type="Proteomes" id="UP000007463"/>
    </source>
</evidence>
<protein>
    <submittedName>
        <fullName evidence="5">Zinc finger, CHC2-family protein</fullName>
    </submittedName>
</protein>
<evidence type="ECO:0000256" key="1">
    <source>
        <dbReference type="ARBA" id="ARBA00022723"/>
    </source>
</evidence>
<keyword evidence="6" id="KW-1185">Reference proteome</keyword>
<dbReference type="RefSeq" id="WP_013686897.1">
    <property type="nucleotide sequence ID" value="NC_015321.1"/>
</dbReference>
<dbReference type="GO" id="GO:0003677">
    <property type="term" value="F:DNA binding"/>
    <property type="evidence" value="ECO:0007669"/>
    <property type="project" value="InterPro"/>
</dbReference>
<dbReference type="CDD" id="cd01029">
    <property type="entry name" value="TOPRIM_primases"/>
    <property type="match status" value="1"/>
</dbReference>
<dbReference type="SUPFAM" id="SSF57783">
    <property type="entry name" value="Zinc beta-ribbon"/>
    <property type="match status" value="1"/>
</dbReference>
<dbReference type="PANTHER" id="PTHR30313">
    <property type="entry name" value="DNA PRIMASE"/>
    <property type="match status" value="1"/>
</dbReference>
<name>F2I9W9_FLUTR</name>
<dbReference type="eggNOG" id="COG0358">
    <property type="taxonomic scope" value="Bacteria"/>
</dbReference>
<dbReference type="SMART" id="SM00400">
    <property type="entry name" value="ZnF_CHCC"/>
    <property type="match status" value="1"/>
</dbReference>
<evidence type="ECO:0000256" key="2">
    <source>
        <dbReference type="ARBA" id="ARBA00022771"/>
    </source>
</evidence>
<dbReference type="Proteomes" id="UP000007463">
    <property type="component" value="Chromosome"/>
</dbReference>
<evidence type="ECO:0000256" key="3">
    <source>
        <dbReference type="ARBA" id="ARBA00022833"/>
    </source>
</evidence>
<dbReference type="SUPFAM" id="SSF56731">
    <property type="entry name" value="DNA primase core"/>
    <property type="match status" value="1"/>
</dbReference>
<dbReference type="AlphaFoldDB" id="F2I9W9"/>
<keyword evidence="2" id="KW-0863">Zinc-finger</keyword>
<gene>
    <name evidence="5" type="ordered locus">Fluta_2141</name>
</gene>
<dbReference type="InterPro" id="IPR013264">
    <property type="entry name" value="DNAG_N"/>
</dbReference>
<sequence>MKFDLNRLRELSITEVAIKLGIEVKRKKVLCFMHEENTPSLEFDEKKGMFFCHGCNQGGDVITLVEKYSGSNFLSSCSWLENAFLGGTANIQQFSSPSLKKRVIPKIEIHANSEIYEWLISHATISKSGIDYLKNRGFKESIIEQMQIRDLQHPSIFFEDLRKKWGDDQLLNCGLAKNHDKYGITSIWWDPVILFPFIDPVSRVNYIQARRINNKEPKYLNLIGLIKPTYNLSCLQQMKLGDHLFICEGIPDTLSMIQLGYYCIGVLGASSFDKSLIPALMDFEIIVIPDRDDAGERFFQKLRSEFNSVGKSIAKRQLPNNFKDVNEYLRSNSRN</sequence>
<dbReference type="InterPro" id="IPR050219">
    <property type="entry name" value="DnaG_primase"/>
</dbReference>
<dbReference type="InterPro" id="IPR034154">
    <property type="entry name" value="TOPRIM_DnaG/twinkle"/>
</dbReference>
<dbReference type="PANTHER" id="PTHR30313:SF2">
    <property type="entry name" value="DNA PRIMASE"/>
    <property type="match status" value="1"/>
</dbReference>
<proteinExistence type="predicted"/>
<dbReference type="GO" id="GO:0006269">
    <property type="term" value="P:DNA replication, synthesis of primer"/>
    <property type="evidence" value="ECO:0007669"/>
    <property type="project" value="TreeGrafter"/>
</dbReference>
<accession>F2I9W9</accession>
<reference evidence="5 6" key="1">
    <citation type="journal article" date="2011" name="Stand. Genomic Sci.">
        <title>Complete genome sequence of the gliding freshwater bacterium Fluviicola taffensis type strain (RW262).</title>
        <authorList>
            <person name="Woyke T."/>
            <person name="Chertkov O."/>
            <person name="Lapidus A."/>
            <person name="Nolan M."/>
            <person name="Lucas S."/>
            <person name="Del Rio T.G."/>
            <person name="Tice H."/>
            <person name="Cheng J.F."/>
            <person name="Tapia R."/>
            <person name="Han C."/>
            <person name="Goodwin L."/>
            <person name="Pitluck S."/>
            <person name="Liolios K."/>
            <person name="Pagani I."/>
            <person name="Ivanova N."/>
            <person name="Huntemann M."/>
            <person name="Mavromatis K."/>
            <person name="Mikhailova N."/>
            <person name="Pati A."/>
            <person name="Chen A."/>
            <person name="Palaniappan K."/>
            <person name="Land M."/>
            <person name="Hauser L."/>
            <person name="Brambilla E.M."/>
            <person name="Rohde M."/>
            <person name="Mwirichia R."/>
            <person name="Sikorski J."/>
            <person name="Tindall B.J."/>
            <person name="Goker M."/>
            <person name="Bristow J."/>
            <person name="Eisen J.A."/>
            <person name="Markowitz V."/>
            <person name="Hugenholtz P."/>
            <person name="Klenk H.P."/>
            <person name="Kyrpides N.C."/>
        </authorList>
    </citation>
    <scope>NUCLEOTIDE SEQUENCE [LARGE SCALE GENOMIC DNA]</scope>
    <source>
        <strain evidence="6">DSM 16823 / RW262 / RW262</strain>
    </source>
</reference>
<dbReference type="GO" id="GO:0008270">
    <property type="term" value="F:zinc ion binding"/>
    <property type="evidence" value="ECO:0007669"/>
    <property type="project" value="UniProtKB-KW"/>
</dbReference>
<dbReference type="Gene3D" id="3.90.980.10">
    <property type="entry name" value="DNA primase, catalytic core, N-terminal domain"/>
    <property type="match status" value="1"/>
</dbReference>
<keyword evidence="1" id="KW-0479">Metal-binding</keyword>
<dbReference type="Gene3D" id="3.90.580.10">
    <property type="entry name" value="Zinc finger, CHC2-type domain"/>
    <property type="match status" value="1"/>
</dbReference>
<dbReference type="Pfam" id="PF13155">
    <property type="entry name" value="Toprim_2"/>
    <property type="match status" value="1"/>
</dbReference>
<dbReference type="GO" id="GO:0003899">
    <property type="term" value="F:DNA-directed RNA polymerase activity"/>
    <property type="evidence" value="ECO:0007669"/>
    <property type="project" value="InterPro"/>
</dbReference>
<keyword evidence="3" id="KW-0862">Zinc</keyword>
<reference evidence="6" key="2">
    <citation type="submission" date="2011-02" db="EMBL/GenBank/DDBJ databases">
        <title>The complete genome of Fluviicola taffensis DSM 16823.</title>
        <authorList>
            <consortium name="US DOE Joint Genome Institute (JGI-PGF)"/>
            <person name="Lucas S."/>
            <person name="Copeland A."/>
            <person name="Lapidus A."/>
            <person name="Bruce D."/>
            <person name="Goodwin L."/>
            <person name="Pitluck S."/>
            <person name="Kyrpides N."/>
            <person name="Mavromatis K."/>
            <person name="Ivanova N."/>
            <person name="Mikhailova N."/>
            <person name="Pagani I."/>
            <person name="Chertkov O."/>
            <person name="Detter J.C."/>
            <person name="Han C."/>
            <person name="Tapia R."/>
            <person name="Land M."/>
            <person name="Hauser L."/>
            <person name="Markowitz V."/>
            <person name="Cheng J.-F."/>
            <person name="Hugenholtz P."/>
            <person name="Woyke T."/>
            <person name="Wu D."/>
            <person name="Tindall B."/>
            <person name="Pomrenke H.G."/>
            <person name="Brambilla E."/>
            <person name="Klenk H.-P."/>
            <person name="Eisen J.A."/>
        </authorList>
    </citation>
    <scope>NUCLEOTIDE SEQUENCE [LARGE SCALE GENOMIC DNA]</scope>
    <source>
        <strain evidence="6">DSM 16823 / RW262 / RW262</strain>
    </source>
</reference>
<feature type="domain" description="Zinc finger CHC2-type" evidence="4">
    <location>
        <begin position="27"/>
        <end position="81"/>
    </location>
</feature>
<dbReference type="KEGG" id="fte:Fluta_2141"/>
<dbReference type="Pfam" id="PF08275">
    <property type="entry name" value="DNAG_N"/>
    <property type="match status" value="1"/>
</dbReference>
<dbReference type="Gene3D" id="3.40.1360.10">
    <property type="match status" value="1"/>
</dbReference>
<dbReference type="EMBL" id="CP002542">
    <property type="protein sequence ID" value="AEA44127.1"/>
    <property type="molecule type" value="Genomic_DNA"/>
</dbReference>
<evidence type="ECO:0000313" key="5">
    <source>
        <dbReference type="EMBL" id="AEA44127.1"/>
    </source>
</evidence>
<dbReference type="HOGENOM" id="CLU_069090_0_0_10"/>
<organism evidence="5 6">
    <name type="scientific">Fluviicola taffensis (strain DSM 16823 / NCIMB 13979 / RW262)</name>
    <dbReference type="NCBI Taxonomy" id="755732"/>
    <lineage>
        <taxon>Bacteria</taxon>
        <taxon>Pseudomonadati</taxon>
        <taxon>Bacteroidota</taxon>
        <taxon>Flavobacteriia</taxon>
        <taxon>Flavobacteriales</taxon>
        <taxon>Crocinitomicaceae</taxon>
        <taxon>Fluviicola</taxon>
    </lineage>
</organism>
<dbReference type="GO" id="GO:0005737">
    <property type="term" value="C:cytoplasm"/>
    <property type="evidence" value="ECO:0007669"/>
    <property type="project" value="TreeGrafter"/>
</dbReference>
<dbReference type="OrthoDB" id="9804281at2"/>
<dbReference type="STRING" id="755732.Fluta_2141"/>
<dbReference type="InterPro" id="IPR036977">
    <property type="entry name" value="DNA_primase_Znf_CHC2"/>
</dbReference>
<dbReference type="InterPro" id="IPR002694">
    <property type="entry name" value="Znf_CHC2"/>
</dbReference>